<dbReference type="AlphaFoldDB" id="A0A6J4KIR2"/>
<dbReference type="InterPro" id="IPR036396">
    <property type="entry name" value="Cyt_P450_sf"/>
</dbReference>
<name>A0A6J4KIR2_9CHLR</name>
<dbReference type="Gene3D" id="1.10.630.10">
    <property type="entry name" value="Cytochrome P450"/>
    <property type="match status" value="1"/>
</dbReference>
<gene>
    <name evidence="2" type="ORF">AVDCRST_MAG93-4917</name>
</gene>
<comment type="similarity">
    <text evidence="1">Belongs to the cytochrome P450 family.</text>
</comment>
<dbReference type="EMBL" id="CADCTR010001658">
    <property type="protein sequence ID" value="CAA9306093.1"/>
    <property type="molecule type" value="Genomic_DNA"/>
</dbReference>
<dbReference type="PRINTS" id="PR00359">
    <property type="entry name" value="BP450"/>
</dbReference>
<dbReference type="SUPFAM" id="SSF48264">
    <property type="entry name" value="Cytochrome P450"/>
    <property type="match status" value="1"/>
</dbReference>
<organism evidence="2">
    <name type="scientific">uncultured Chloroflexia bacterium</name>
    <dbReference type="NCBI Taxonomy" id="1672391"/>
    <lineage>
        <taxon>Bacteria</taxon>
        <taxon>Bacillati</taxon>
        <taxon>Chloroflexota</taxon>
        <taxon>Chloroflexia</taxon>
        <taxon>environmental samples</taxon>
    </lineage>
</organism>
<sequence>MTENTLFPEPLDRSFLLDPFPFYARMRRESPVAAGAEGGSFVAFSFEVVQRVLGDYETFSSKIPFPPEMKDGIQSPIFMDPPRHKSVRAIVQQSFTRKRVEDMEPRITELVHELIDAVEGRTGTDLMAAFTSPLPITVIAEILGVPAADCKDFRCWSGGIILGDQTAIRELASYFRHLIEVRQSESRGDLISDLVTAHEADGTALSEQE</sequence>
<dbReference type="InterPro" id="IPR002397">
    <property type="entry name" value="Cyt_P450_B"/>
</dbReference>
<accession>A0A6J4KIR2</accession>
<dbReference type="GO" id="GO:0005506">
    <property type="term" value="F:iron ion binding"/>
    <property type="evidence" value="ECO:0007669"/>
    <property type="project" value="InterPro"/>
</dbReference>
<evidence type="ECO:0000256" key="1">
    <source>
        <dbReference type="ARBA" id="ARBA00010617"/>
    </source>
</evidence>
<dbReference type="GO" id="GO:0004497">
    <property type="term" value="F:monooxygenase activity"/>
    <property type="evidence" value="ECO:0007669"/>
    <property type="project" value="InterPro"/>
</dbReference>
<proteinExistence type="inferred from homology"/>
<dbReference type="PANTHER" id="PTHR46696">
    <property type="entry name" value="P450, PUTATIVE (EUROFUNG)-RELATED"/>
    <property type="match status" value="1"/>
</dbReference>
<protein>
    <submittedName>
        <fullName evidence="2">Cytochrome P450 hydroxylase</fullName>
    </submittedName>
</protein>
<reference evidence="2" key="1">
    <citation type="submission" date="2020-02" db="EMBL/GenBank/DDBJ databases">
        <authorList>
            <person name="Meier V. D."/>
        </authorList>
    </citation>
    <scope>NUCLEOTIDE SEQUENCE</scope>
    <source>
        <strain evidence="2">AVDCRST_MAG93</strain>
    </source>
</reference>
<dbReference type="PANTHER" id="PTHR46696:SF6">
    <property type="entry name" value="P450, PUTATIVE (EUROFUNG)-RELATED"/>
    <property type="match status" value="1"/>
</dbReference>
<evidence type="ECO:0000313" key="2">
    <source>
        <dbReference type="EMBL" id="CAA9306093.1"/>
    </source>
</evidence>
<dbReference type="GO" id="GO:0020037">
    <property type="term" value="F:heme binding"/>
    <property type="evidence" value="ECO:0007669"/>
    <property type="project" value="InterPro"/>
</dbReference>
<dbReference type="GO" id="GO:0016705">
    <property type="term" value="F:oxidoreductase activity, acting on paired donors, with incorporation or reduction of molecular oxygen"/>
    <property type="evidence" value="ECO:0007669"/>
    <property type="project" value="InterPro"/>
</dbReference>